<dbReference type="GeneID" id="93263185"/>
<dbReference type="EMBL" id="LS483426">
    <property type="protein sequence ID" value="SQH25709.1"/>
    <property type="molecule type" value="Genomic_DNA"/>
</dbReference>
<dbReference type="Proteomes" id="UP000248598">
    <property type="component" value="Chromosome 1"/>
</dbReference>
<reference evidence="2 3" key="1">
    <citation type="submission" date="2018-06" db="EMBL/GenBank/DDBJ databases">
        <authorList>
            <consortium name="Pathogen Informatics"/>
            <person name="Doyle S."/>
        </authorList>
    </citation>
    <scope>NUCLEOTIDE SEQUENCE [LARGE SCALE GENOMIC DNA]</scope>
    <source>
        <strain evidence="2 3">NCTC10529</strain>
    </source>
</reference>
<feature type="transmembrane region" description="Helical" evidence="1">
    <location>
        <begin position="158"/>
        <end position="180"/>
    </location>
</feature>
<dbReference type="RefSeq" id="WP_003787807.1">
    <property type="nucleotide sequence ID" value="NZ_CP091518.1"/>
</dbReference>
<evidence type="ECO:0000313" key="2">
    <source>
        <dbReference type="EMBL" id="SQH25709.1"/>
    </source>
</evidence>
<sequence>MEALLKLIPIFAFLVGLYKTYYDVFSKREISNFEQMKKYFCGEKAESLKKEPEYIKDMFCQTISFLKGHKHKDISYLLENKNLNLFDLKDILRLKKMNLLIIDEKNGKLILNREYDKQHTHSIKQLFKTNTWFSWTILFIYAVILIIIFSLIDKKISFGFQICLMLILVGVVEIPVLNHIDKIKSAESFKKNKLNDFINQSGFIFNEK</sequence>
<proteinExistence type="predicted"/>
<name>A0AAX2J5E0_KINKI</name>
<keyword evidence="1" id="KW-0812">Transmembrane</keyword>
<gene>
    <name evidence="2" type="ORF">NCTC10529_01922</name>
</gene>
<keyword evidence="1" id="KW-1133">Transmembrane helix</keyword>
<evidence type="ECO:0008006" key="4">
    <source>
        <dbReference type="Google" id="ProtNLM"/>
    </source>
</evidence>
<organism evidence="2 3">
    <name type="scientific">Kingella kingae</name>
    <dbReference type="NCBI Taxonomy" id="504"/>
    <lineage>
        <taxon>Bacteria</taxon>
        <taxon>Pseudomonadati</taxon>
        <taxon>Pseudomonadota</taxon>
        <taxon>Betaproteobacteria</taxon>
        <taxon>Neisseriales</taxon>
        <taxon>Neisseriaceae</taxon>
        <taxon>Kingella</taxon>
    </lineage>
</organism>
<dbReference type="AlphaFoldDB" id="A0AAX2J5E0"/>
<protein>
    <recommendedName>
        <fullName evidence="4">SMODS and SLOG-associating 2TM effector domain-containing protein</fullName>
    </recommendedName>
</protein>
<evidence type="ECO:0000256" key="1">
    <source>
        <dbReference type="SAM" id="Phobius"/>
    </source>
</evidence>
<evidence type="ECO:0000313" key="3">
    <source>
        <dbReference type="Proteomes" id="UP000248598"/>
    </source>
</evidence>
<accession>A0AAX2J5E0</accession>
<feature type="transmembrane region" description="Helical" evidence="1">
    <location>
        <begin position="132"/>
        <end position="152"/>
    </location>
</feature>
<keyword evidence="1" id="KW-0472">Membrane</keyword>